<dbReference type="InterPro" id="IPR009229">
    <property type="entry name" value="AgrD"/>
</dbReference>
<gene>
    <name evidence="1" type="ORF">SAMN05216243_2392</name>
</gene>
<dbReference type="Proteomes" id="UP000198694">
    <property type="component" value="Unassembled WGS sequence"/>
</dbReference>
<keyword evidence="2" id="KW-1185">Reference proteome</keyword>
<evidence type="ECO:0000313" key="1">
    <source>
        <dbReference type="EMBL" id="SDK21869.1"/>
    </source>
</evidence>
<dbReference type="EMBL" id="FNFL01000003">
    <property type="protein sequence ID" value="SDK21869.1"/>
    <property type="molecule type" value="Genomic_DNA"/>
</dbReference>
<dbReference type="RefSeq" id="WP_139184416.1">
    <property type="nucleotide sequence ID" value="NZ_FNFL01000003.1"/>
</dbReference>
<dbReference type="AlphaFoldDB" id="A0A1G9A3A9"/>
<proteinExistence type="predicted"/>
<sequence>METLFKILLLLIGKLGLLASKGTLASFWFAYEPELPKNKNEKQ</sequence>
<evidence type="ECO:0000313" key="2">
    <source>
        <dbReference type="Proteomes" id="UP000198694"/>
    </source>
</evidence>
<protein>
    <submittedName>
        <fullName evidence="1">Cyclic lactone autoinducer peptide</fullName>
    </submittedName>
</protein>
<dbReference type="NCBIfam" id="TIGR04223">
    <property type="entry name" value="quorum_AgrD"/>
    <property type="match status" value="1"/>
</dbReference>
<organism evidence="1 2">
    <name type="scientific">Sediminibacillus albus</name>
    <dbReference type="NCBI Taxonomy" id="407036"/>
    <lineage>
        <taxon>Bacteria</taxon>
        <taxon>Bacillati</taxon>
        <taxon>Bacillota</taxon>
        <taxon>Bacilli</taxon>
        <taxon>Bacillales</taxon>
        <taxon>Bacillaceae</taxon>
        <taxon>Sediminibacillus</taxon>
    </lineage>
</organism>
<name>A0A1G9A3A9_9BACI</name>
<reference evidence="1 2" key="1">
    <citation type="submission" date="2016-10" db="EMBL/GenBank/DDBJ databases">
        <authorList>
            <person name="de Groot N.N."/>
        </authorList>
    </citation>
    <scope>NUCLEOTIDE SEQUENCE [LARGE SCALE GENOMIC DNA]</scope>
    <source>
        <strain evidence="1 2">CGMCC 1.6502</strain>
    </source>
</reference>
<accession>A0A1G9A3A9</accession>